<reference evidence="2" key="1">
    <citation type="journal article" date="2014" name="Appl. Environ. Microbiol.">
        <title>Molecular Epidemiology of Cases of Mycoplasma californicum Infection in Japan.</title>
        <authorList>
            <person name="Hata E."/>
            <person name="Suzuki K."/>
            <person name="Hanyu H."/>
            <person name="Itoh M."/>
            <person name="Higuchi H."/>
            <person name="Kobayashi H."/>
        </authorList>
    </citation>
    <scope>NUCLEOTIDE SEQUENCE</scope>
    <source>
        <strain evidence="2">HAZ160_1</strain>
    </source>
</reference>
<keyword evidence="1" id="KW-1133">Transmembrane helix</keyword>
<accession>A0AAT9F7V1</accession>
<reference evidence="2" key="3">
    <citation type="journal article" date="2019" name="Vet. Microbiol.">
        <title>Mutations associated with change of susceptibility to lincosamides and/or macrolides in field and laboratory-derived Mycoplasma californicum strains in Japan, and development of a rapid detection method for these mutations.</title>
        <authorList>
            <person name="Hata E."/>
            <person name="Nagai K."/>
            <person name="Murakami K."/>
        </authorList>
    </citation>
    <scope>NUCLEOTIDE SEQUENCE</scope>
    <source>
        <strain evidence="2">HAZ160_1</strain>
    </source>
</reference>
<feature type="transmembrane region" description="Helical" evidence="1">
    <location>
        <begin position="39"/>
        <end position="59"/>
    </location>
</feature>
<organism evidence="2">
    <name type="scientific">Mycoplasmopsis californica HAZ160_1</name>
    <dbReference type="NCBI Taxonomy" id="1397850"/>
    <lineage>
        <taxon>Bacteria</taxon>
        <taxon>Bacillati</taxon>
        <taxon>Mycoplasmatota</taxon>
        <taxon>Mycoplasmoidales</taxon>
        <taxon>Metamycoplasmataceae</taxon>
        <taxon>Mycoplasmopsis</taxon>
    </lineage>
</organism>
<dbReference type="EMBL" id="AP013353">
    <property type="protein sequence ID" value="BAP00962.1"/>
    <property type="molecule type" value="Genomic_DNA"/>
</dbReference>
<dbReference type="KEGG" id="mcm:MCAL160_0345"/>
<protein>
    <submittedName>
        <fullName evidence="2">Uncharacterized protein</fullName>
    </submittedName>
</protein>
<dbReference type="AlphaFoldDB" id="A0AAT9F7V1"/>
<keyword evidence="1" id="KW-0812">Transmembrane</keyword>
<feature type="transmembrane region" description="Helical" evidence="1">
    <location>
        <begin position="107"/>
        <end position="128"/>
    </location>
</feature>
<evidence type="ECO:0000256" key="1">
    <source>
        <dbReference type="SAM" id="Phobius"/>
    </source>
</evidence>
<gene>
    <name evidence="2" type="ORF">MCAL160_0345</name>
</gene>
<reference evidence="2" key="2">
    <citation type="journal article" date="2014" name="Genome Announc.">
        <title>Complete Genome Sequence of Mycoplasma californicum Strain HAZ160_1 from Bovine Mastitic Milk in Japan.</title>
        <authorList>
            <person name="Hata E."/>
            <person name="Murakami K."/>
        </authorList>
    </citation>
    <scope>NUCLEOTIDE SEQUENCE</scope>
    <source>
        <strain evidence="2">HAZ160_1</strain>
    </source>
</reference>
<evidence type="ECO:0000313" key="2">
    <source>
        <dbReference type="EMBL" id="BAP00962.1"/>
    </source>
</evidence>
<sequence length="138" mass="15610">MSEMKNKGFIDRAIIIHWIIFVLCCFVFGIAIMYSHSLILGYVIGSSLSYLLLEMRIFFTTKSLSSKSAAWIFSILSWLSSLLLVSVILASILLINKYVSTQENLMTGSINVFAFSFSLIQIQIAIMISHIKFKIRKG</sequence>
<feature type="transmembrane region" description="Helical" evidence="1">
    <location>
        <begin position="71"/>
        <end position="95"/>
    </location>
</feature>
<name>A0AAT9F7V1_9BACT</name>
<proteinExistence type="predicted"/>
<keyword evidence="1" id="KW-0472">Membrane</keyword>
<feature type="transmembrane region" description="Helical" evidence="1">
    <location>
        <begin position="12"/>
        <end position="33"/>
    </location>
</feature>
<reference evidence="2" key="4">
    <citation type="submission" date="2024-06" db="EMBL/GenBank/DDBJ databases">
        <authorList>
            <consortium name="Mycoplasma californicum genome sequencing consortium"/>
            <person name="Hata E."/>
            <person name="Tanaka K."/>
            <person name="Tamamura Y."/>
        </authorList>
    </citation>
    <scope>NUCLEOTIDE SEQUENCE</scope>
    <source>
        <strain evidence="2">HAZ160_1</strain>
    </source>
</reference>